<sequence length="41" mass="4690">MSLLRDLYHVCNDPRLAETNDRVIQLNDSLQKDYQSAVALA</sequence>
<evidence type="ECO:0000313" key="2">
    <source>
        <dbReference type="EMBL" id="CAF4608519.1"/>
    </source>
</evidence>
<gene>
    <name evidence="1" type="ORF">SMN809_LOCUS36342</name>
    <name evidence="2" type="ORF">SMN809_LOCUS39381</name>
</gene>
<dbReference type="EMBL" id="CAJOBI010089186">
    <property type="protein sequence ID" value="CAF4533785.1"/>
    <property type="molecule type" value="Genomic_DNA"/>
</dbReference>
<name>A0A8S2Y7Q1_9BILA</name>
<feature type="non-terminal residue" evidence="1">
    <location>
        <position position="1"/>
    </location>
</feature>
<comment type="caution">
    <text evidence="1">The sequence shown here is derived from an EMBL/GenBank/DDBJ whole genome shotgun (WGS) entry which is preliminary data.</text>
</comment>
<accession>A0A8S2Y7Q1</accession>
<dbReference type="Proteomes" id="UP000676336">
    <property type="component" value="Unassembled WGS sequence"/>
</dbReference>
<evidence type="ECO:0000313" key="3">
    <source>
        <dbReference type="Proteomes" id="UP000676336"/>
    </source>
</evidence>
<evidence type="ECO:0000313" key="1">
    <source>
        <dbReference type="EMBL" id="CAF4533785.1"/>
    </source>
</evidence>
<proteinExistence type="predicted"/>
<reference evidence="1" key="1">
    <citation type="submission" date="2021-02" db="EMBL/GenBank/DDBJ databases">
        <authorList>
            <person name="Nowell W R."/>
        </authorList>
    </citation>
    <scope>NUCLEOTIDE SEQUENCE</scope>
</reference>
<organism evidence="1 3">
    <name type="scientific">Rotaria magnacalcarata</name>
    <dbReference type="NCBI Taxonomy" id="392030"/>
    <lineage>
        <taxon>Eukaryota</taxon>
        <taxon>Metazoa</taxon>
        <taxon>Spiralia</taxon>
        <taxon>Gnathifera</taxon>
        <taxon>Rotifera</taxon>
        <taxon>Eurotatoria</taxon>
        <taxon>Bdelloidea</taxon>
        <taxon>Philodinida</taxon>
        <taxon>Philodinidae</taxon>
        <taxon>Rotaria</taxon>
    </lineage>
</organism>
<dbReference type="AlphaFoldDB" id="A0A8S2Y7Q1"/>
<dbReference type="EMBL" id="CAJOBI010105540">
    <property type="protein sequence ID" value="CAF4608519.1"/>
    <property type="molecule type" value="Genomic_DNA"/>
</dbReference>
<protein>
    <submittedName>
        <fullName evidence="1">Uncharacterized protein</fullName>
    </submittedName>
</protein>